<comment type="subcellular location">
    <subcellularLocation>
        <location evidence="3">Basolateral cell membrane</location>
        <topology evidence="3">Multi-pass membrane protein</topology>
    </subcellularLocation>
    <subcellularLocation>
        <location evidence="2">Cell membrane</location>
        <location evidence="2">Sarcolemma</location>
        <topology evidence="2">Multi-pass membrane protein</topology>
    </subcellularLocation>
    <subcellularLocation>
        <location evidence="1">Cell projection</location>
    </subcellularLocation>
    <subcellularLocation>
        <location evidence="4">Endosome membrane</location>
    </subcellularLocation>
</comment>
<dbReference type="EMBL" id="AFYH01162815">
    <property type="status" value="NOT_ANNOTATED_CDS"/>
    <property type="molecule type" value="Genomic_DNA"/>
</dbReference>
<dbReference type="PANTHER" id="PTHR19139:SF34">
    <property type="entry name" value="AQUAPORIN-4"/>
    <property type="match status" value="1"/>
</dbReference>
<feature type="region of interest" description="Disordered" evidence="22">
    <location>
        <begin position="298"/>
        <end position="318"/>
    </location>
</feature>
<dbReference type="EMBL" id="AFYH01162813">
    <property type="status" value="NOT_ANNOTATED_CDS"/>
    <property type="molecule type" value="Genomic_DNA"/>
</dbReference>
<evidence type="ECO:0000256" key="12">
    <source>
        <dbReference type="ARBA" id="ARBA00022989"/>
    </source>
</evidence>
<dbReference type="CDD" id="cd00333">
    <property type="entry name" value="MIP"/>
    <property type="match status" value="1"/>
</dbReference>
<dbReference type="PROSITE" id="PS00221">
    <property type="entry name" value="MIP"/>
    <property type="match status" value="1"/>
</dbReference>
<evidence type="ECO:0000256" key="18">
    <source>
        <dbReference type="ARBA" id="ARBA00034651"/>
    </source>
</evidence>
<dbReference type="NCBIfam" id="TIGR00861">
    <property type="entry name" value="MIP"/>
    <property type="match status" value="1"/>
</dbReference>
<keyword evidence="12 23" id="KW-1133">Transmembrane helix</keyword>
<keyword evidence="7" id="KW-1003">Cell membrane</keyword>
<evidence type="ECO:0000256" key="8">
    <source>
        <dbReference type="ARBA" id="ARBA00022553"/>
    </source>
</evidence>
<evidence type="ECO:0000256" key="7">
    <source>
        <dbReference type="ARBA" id="ARBA00022475"/>
    </source>
</evidence>
<dbReference type="OrthoDB" id="3222at2759"/>
<dbReference type="PRINTS" id="PR00783">
    <property type="entry name" value="MINTRINSICP"/>
</dbReference>
<evidence type="ECO:0000256" key="2">
    <source>
        <dbReference type="ARBA" id="ARBA00004415"/>
    </source>
</evidence>
<feature type="transmembrane region" description="Helical" evidence="23">
    <location>
        <begin position="42"/>
        <end position="59"/>
    </location>
</feature>
<keyword evidence="9 21" id="KW-0812">Transmembrane</keyword>
<dbReference type="GO" id="GO:0009992">
    <property type="term" value="P:intracellular water homeostasis"/>
    <property type="evidence" value="ECO:0007669"/>
    <property type="project" value="UniProtKB-ARBA"/>
</dbReference>
<dbReference type="PANTHER" id="PTHR19139">
    <property type="entry name" value="AQUAPORIN TRANSPORTER"/>
    <property type="match status" value="1"/>
</dbReference>
<evidence type="ECO:0000256" key="6">
    <source>
        <dbReference type="ARBA" id="ARBA00022448"/>
    </source>
</evidence>
<comment type="catalytic activity">
    <reaction evidence="18">
        <text>H2O(in) = H2O(out)</text>
        <dbReference type="Rhea" id="RHEA:29667"/>
        <dbReference type="ChEBI" id="CHEBI:15377"/>
    </reaction>
</comment>
<evidence type="ECO:0000256" key="4">
    <source>
        <dbReference type="ARBA" id="ARBA00004608"/>
    </source>
</evidence>
<dbReference type="KEGG" id="lcm:102367428"/>
<sequence>MSERRTSGVCGNCLPLCTKESIMVAFRGIWTQTFWKAVSGEFLAMLIFAFLSLGSTISWSENQQLVLMSLCFGLSLATMIQCFGHISGTHINPAVTISLVCIKKLSLAKAIFYVAAQCLGAVVGAGLLYLVTPADRVGNLGATLVNSSLSAGQGLLIEIIITFQLVFNVVASSDTKRNDVKGSIALAVGYSVTIGHLFAINYTGASMNPARSFGPAVIMGIWDNHWVYWVGPLMGGISAAALYEYLYCPDPELKCLLKEVLAKATKPSGGKHREVEAIRSQEEADDLITKPGTAHVIDIEKGEEKKEKDSSGEMMSSV</sequence>
<evidence type="ECO:0000256" key="23">
    <source>
        <dbReference type="SAM" id="Phobius"/>
    </source>
</evidence>
<dbReference type="GO" id="GO:0042995">
    <property type="term" value="C:cell projection"/>
    <property type="evidence" value="ECO:0007669"/>
    <property type="project" value="UniProtKB-SubCell"/>
</dbReference>
<dbReference type="InterPro" id="IPR023271">
    <property type="entry name" value="Aquaporin-like"/>
</dbReference>
<keyword evidence="6 21" id="KW-0813">Transport</keyword>
<dbReference type="Pfam" id="PF00230">
    <property type="entry name" value="MIP"/>
    <property type="match status" value="1"/>
</dbReference>
<keyword evidence="13 23" id="KW-0472">Membrane</keyword>
<feature type="transmembrane region" description="Helical" evidence="23">
    <location>
        <begin position="225"/>
        <end position="248"/>
    </location>
</feature>
<dbReference type="FunFam" id="1.20.1080.10:FF:000009">
    <property type="entry name" value="aquaporin-4 isoform X1"/>
    <property type="match status" value="1"/>
</dbReference>
<feature type="transmembrane region" description="Helical" evidence="23">
    <location>
        <begin position="65"/>
        <end position="86"/>
    </location>
</feature>
<feature type="transmembrane region" description="Helical" evidence="23">
    <location>
        <begin position="107"/>
        <end position="131"/>
    </location>
</feature>
<keyword evidence="15" id="KW-0325">Glycoprotein</keyword>
<accession>H3ADX4</accession>
<feature type="compositionally biased region" description="Basic and acidic residues" evidence="22">
    <location>
        <begin position="298"/>
        <end position="311"/>
    </location>
</feature>
<dbReference type="GeneTree" id="ENSGT00940000156037"/>
<evidence type="ECO:0000256" key="17">
    <source>
        <dbReference type="ARBA" id="ARBA00023288"/>
    </source>
</evidence>
<keyword evidence="10" id="KW-0677">Repeat</keyword>
<keyword evidence="25" id="KW-1185">Reference proteome</keyword>
<dbReference type="InterPro" id="IPR034294">
    <property type="entry name" value="Aquaporin_transptr"/>
</dbReference>
<keyword evidence="17" id="KW-0449">Lipoprotein</keyword>
<keyword evidence="16" id="KW-0966">Cell projection</keyword>
<dbReference type="Proteomes" id="UP000008672">
    <property type="component" value="Unassembled WGS sequence"/>
</dbReference>
<evidence type="ECO:0000256" key="5">
    <source>
        <dbReference type="ARBA" id="ARBA00006175"/>
    </source>
</evidence>
<name>H3ADX4_LATCH</name>
<dbReference type="GO" id="GO:0015250">
    <property type="term" value="F:water channel activity"/>
    <property type="evidence" value="ECO:0007669"/>
    <property type="project" value="UniProtKB-ARBA"/>
</dbReference>
<proteinExistence type="inferred from homology"/>
<reference evidence="24" key="2">
    <citation type="submission" date="2025-08" db="UniProtKB">
        <authorList>
            <consortium name="Ensembl"/>
        </authorList>
    </citation>
    <scope>IDENTIFICATION</scope>
</reference>
<dbReference type="GO" id="GO:0016323">
    <property type="term" value="C:basolateral plasma membrane"/>
    <property type="evidence" value="ECO:0007669"/>
    <property type="project" value="UniProtKB-SubCell"/>
</dbReference>
<evidence type="ECO:0000256" key="9">
    <source>
        <dbReference type="ARBA" id="ARBA00022692"/>
    </source>
</evidence>
<reference evidence="24" key="3">
    <citation type="submission" date="2025-09" db="UniProtKB">
        <authorList>
            <consortium name="Ensembl"/>
        </authorList>
    </citation>
    <scope>IDENTIFICATION</scope>
</reference>
<dbReference type="PRINTS" id="PR02016">
    <property type="entry name" value="AQUAPORIN4"/>
</dbReference>
<dbReference type="EMBL" id="AFYH01162814">
    <property type="status" value="NOT_ANNOTATED_CDS"/>
    <property type="molecule type" value="Genomic_DNA"/>
</dbReference>
<organism evidence="24 25">
    <name type="scientific">Latimeria chalumnae</name>
    <name type="common">Coelacanth</name>
    <dbReference type="NCBI Taxonomy" id="7897"/>
    <lineage>
        <taxon>Eukaryota</taxon>
        <taxon>Metazoa</taxon>
        <taxon>Chordata</taxon>
        <taxon>Craniata</taxon>
        <taxon>Vertebrata</taxon>
        <taxon>Euteleostomi</taxon>
        <taxon>Coelacanthiformes</taxon>
        <taxon>Coelacanthidae</taxon>
        <taxon>Latimeria</taxon>
    </lineage>
</organism>
<gene>
    <name evidence="24" type="primary">AQP4</name>
</gene>
<evidence type="ECO:0000256" key="13">
    <source>
        <dbReference type="ARBA" id="ARBA00023136"/>
    </source>
</evidence>
<evidence type="ECO:0000256" key="21">
    <source>
        <dbReference type="RuleBase" id="RU000477"/>
    </source>
</evidence>
<evidence type="ECO:0000256" key="1">
    <source>
        <dbReference type="ARBA" id="ARBA00004316"/>
    </source>
</evidence>
<dbReference type="SUPFAM" id="SSF81338">
    <property type="entry name" value="Aquaporin-like"/>
    <property type="match status" value="1"/>
</dbReference>
<keyword evidence="11" id="KW-0967">Endosome</keyword>
<dbReference type="Ensembl" id="ENSLACT00000007911.1">
    <property type="protein sequence ID" value="ENSLACP00000007845.1"/>
    <property type="gene ID" value="ENSLACG00000006947.2"/>
</dbReference>
<dbReference type="EMBL" id="AFYH01162812">
    <property type="status" value="NOT_ANNOTATED_CDS"/>
    <property type="molecule type" value="Genomic_DNA"/>
</dbReference>
<keyword evidence="14" id="KW-0564">Palmitate</keyword>
<dbReference type="Bgee" id="ENSLACG00000006947">
    <property type="expression patterns" value="Expressed in muscle tissue and 5 other cell types or tissues"/>
</dbReference>
<evidence type="ECO:0000256" key="22">
    <source>
        <dbReference type="SAM" id="MobiDB-lite"/>
    </source>
</evidence>
<dbReference type="GO" id="GO:0010008">
    <property type="term" value="C:endosome membrane"/>
    <property type="evidence" value="ECO:0007669"/>
    <property type="project" value="UniProtKB-SubCell"/>
</dbReference>
<dbReference type="InterPro" id="IPR000425">
    <property type="entry name" value="MIP"/>
</dbReference>
<dbReference type="InterPro" id="IPR022357">
    <property type="entry name" value="MIP_CS"/>
</dbReference>
<comment type="similarity">
    <text evidence="5 21">Belongs to the MIP/aquaporin (TC 1.A.8) family.</text>
</comment>
<evidence type="ECO:0000256" key="10">
    <source>
        <dbReference type="ARBA" id="ARBA00022737"/>
    </source>
</evidence>
<dbReference type="GO" id="GO:0042383">
    <property type="term" value="C:sarcolemma"/>
    <property type="evidence" value="ECO:0007669"/>
    <property type="project" value="UniProtKB-SubCell"/>
</dbReference>
<keyword evidence="8" id="KW-0597">Phosphoprotein</keyword>
<evidence type="ECO:0000313" key="24">
    <source>
        <dbReference type="Ensembl" id="ENSLACP00000007845.1"/>
    </source>
</evidence>
<comment type="subunit">
    <text evidence="20">Homotetramer. The tetramers can form oligomeric arrays in membranes. The size of the oligomers differs between tissues and is smaller in skeletal muscle than in brain. Interaction between AQP4 oligomeric arrays in close-by cells can contribute to cell-cell adhesion. Part of a complex containing MLC1, TRPV4, HEPACAM and ATP1B1.</text>
</comment>
<evidence type="ECO:0000256" key="3">
    <source>
        <dbReference type="ARBA" id="ARBA00004554"/>
    </source>
</evidence>
<dbReference type="AlphaFoldDB" id="H3ADX4"/>
<protein>
    <recommendedName>
        <fullName evidence="19">Aquaporin-4</fullName>
    </recommendedName>
</protein>
<evidence type="ECO:0000256" key="15">
    <source>
        <dbReference type="ARBA" id="ARBA00023180"/>
    </source>
</evidence>
<evidence type="ECO:0000256" key="11">
    <source>
        <dbReference type="ARBA" id="ARBA00022753"/>
    </source>
</evidence>
<dbReference type="Gene3D" id="1.20.1080.10">
    <property type="entry name" value="Glycerol uptake facilitator protein"/>
    <property type="match status" value="1"/>
</dbReference>
<evidence type="ECO:0000313" key="25">
    <source>
        <dbReference type="Proteomes" id="UP000008672"/>
    </source>
</evidence>
<evidence type="ECO:0000256" key="14">
    <source>
        <dbReference type="ARBA" id="ARBA00023139"/>
    </source>
</evidence>
<evidence type="ECO:0000256" key="19">
    <source>
        <dbReference type="ARBA" id="ARBA00040878"/>
    </source>
</evidence>
<feature type="transmembrane region" description="Helical" evidence="23">
    <location>
        <begin position="151"/>
        <end position="171"/>
    </location>
</feature>
<feature type="transmembrane region" description="Helical" evidence="23">
    <location>
        <begin position="183"/>
        <end position="205"/>
    </location>
</feature>
<evidence type="ECO:0000256" key="20">
    <source>
        <dbReference type="ARBA" id="ARBA00046979"/>
    </source>
</evidence>
<evidence type="ECO:0000256" key="16">
    <source>
        <dbReference type="ARBA" id="ARBA00023273"/>
    </source>
</evidence>
<reference evidence="25" key="1">
    <citation type="submission" date="2011-08" db="EMBL/GenBank/DDBJ databases">
        <title>The draft genome of Latimeria chalumnae.</title>
        <authorList>
            <person name="Di Palma F."/>
            <person name="Alfoldi J."/>
            <person name="Johnson J."/>
            <person name="Berlin A."/>
            <person name="Gnerre S."/>
            <person name="Jaffe D."/>
            <person name="MacCallum I."/>
            <person name="Young S."/>
            <person name="Walker B.J."/>
            <person name="Lander E."/>
            <person name="Lindblad-Toh K."/>
        </authorList>
    </citation>
    <scope>NUCLEOTIDE SEQUENCE [LARGE SCALE GENOMIC DNA]</scope>
    <source>
        <strain evidence="25">Wild caught</strain>
    </source>
</reference>